<dbReference type="EC" id="3.1.26.12" evidence="3"/>
<dbReference type="AlphaFoldDB" id="A0A3B0MEX1"/>
<proteinExistence type="predicted"/>
<dbReference type="GO" id="GO:0008995">
    <property type="term" value="F:ribonuclease E activity"/>
    <property type="evidence" value="ECO:0007669"/>
    <property type="project" value="UniProtKB-EC"/>
</dbReference>
<evidence type="ECO:0000256" key="1">
    <source>
        <dbReference type="SAM" id="MobiDB-lite"/>
    </source>
</evidence>
<keyword evidence="3" id="KW-0378">Hydrolase</keyword>
<feature type="domain" description="Polyribonucleotide phosphorylase C-terminal" evidence="2">
    <location>
        <begin position="119"/>
        <end position="150"/>
    </location>
</feature>
<feature type="compositionally biased region" description="Basic and acidic residues" evidence="1">
    <location>
        <begin position="44"/>
        <end position="55"/>
    </location>
</feature>
<protein>
    <submittedName>
        <fullName evidence="3">Ribonuclease E</fullName>
        <ecNumber evidence="3">3.1.26.12</ecNumber>
    </submittedName>
</protein>
<evidence type="ECO:0000313" key="3">
    <source>
        <dbReference type="EMBL" id="SSW94639.1"/>
    </source>
</evidence>
<sequence>MPENNTNVVVKMLVDSGATDQLQNGQSVNDELFIAKEIKKDEYSVDEISQEKTTDSSDENYSHVQPNISSMTNVISKKASHRKEETAAIKLVKKIGYSHAPTTKAPAPEIVESGLELKAYVRPAITFHGKNGAGGHVATNIATSNMFKPK</sequence>
<dbReference type="EMBL" id="UFQR01000001">
    <property type="protein sequence ID" value="SSW94639.1"/>
    <property type="molecule type" value="Genomic_DNA"/>
</dbReference>
<evidence type="ECO:0000259" key="2">
    <source>
        <dbReference type="Pfam" id="PF12111"/>
    </source>
</evidence>
<reference evidence="3" key="1">
    <citation type="submission" date="2018-04" db="EMBL/GenBank/DDBJ databases">
        <authorList>
            <person name="Go L.Y."/>
            <person name="Mitchell J.A."/>
        </authorList>
    </citation>
    <scope>NUCLEOTIDE SEQUENCE</scope>
    <source>
        <strain evidence="3">ARTV</strain>
    </source>
</reference>
<organism evidence="3">
    <name type="scientific">Arsenophonus endosymbiont of Trialeurodes vaporariorum</name>
    <dbReference type="NCBI Taxonomy" id="235567"/>
    <lineage>
        <taxon>Bacteria</taxon>
        <taxon>Pseudomonadati</taxon>
        <taxon>Pseudomonadota</taxon>
        <taxon>Gammaproteobacteria</taxon>
        <taxon>Enterobacterales</taxon>
        <taxon>Morganellaceae</taxon>
        <taxon>Arsenophonus</taxon>
    </lineage>
</organism>
<feature type="region of interest" description="Disordered" evidence="1">
    <location>
        <begin position="44"/>
        <end position="64"/>
    </location>
</feature>
<gene>
    <name evidence="3" type="primary">rne_1</name>
    <name evidence="3" type="ORF">ARTV_0162</name>
</gene>
<dbReference type="Pfam" id="PF12111">
    <property type="entry name" value="PNPase_C"/>
    <property type="match status" value="1"/>
</dbReference>
<name>A0A3B0MEX1_9GAMM</name>
<accession>A0A3B0MEX1</accession>
<dbReference type="InterPro" id="IPR021968">
    <property type="entry name" value="PNPase_C"/>
</dbReference>